<name>A0AAD4ML96_9BILA</name>
<gene>
    <name evidence="1" type="ORF">DdX_18586</name>
</gene>
<dbReference type="EMBL" id="JAKKPZ010000277">
    <property type="protein sequence ID" value="KAI1697265.1"/>
    <property type="molecule type" value="Genomic_DNA"/>
</dbReference>
<dbReference type="Pfam" id="PF03269">
    <property type="entry name" value="DUF268"/>
    <property type="match status" value="1"/>
</dbReference>
<dbReference type="Proteomes" id="UP001201812">
    <property type="component" value="Unassembled WGS sequence"/>
</dbReference>
<dbReference type="AlphaFoldDB" id="A0AAD4ML96"/>
<sequence length="356" mass="41454">MENWLTKNPKTYTTEPGKLLHPDFTMNGYAKVFKCNAKQRNKKVFYGNGTLDISENWDKQVVKDNKLARRNNGKFTEAFPDSVSLYYAFKNYSIKDKIGAIMNSVSPLIENLCRSNGPKRLVRIGRYQNMTHKRAQTPFIGPLDIIKDTKAYAFLEKILASKAVCLLCLLIYKNFYYRCLSTRHIFMIDGLWANKLQLFYNKVQRPLSVQSIKISSVGLAFEFPPLLVLSSLLFCGRHCLLLFPVRYDFASERIGLGRYDEDLDHFGDINEMRRIGCLLKSGGFLFLRLPLGFDQISDKCYRIYGSIRLALLIEGFELLDFYHGSNTGRLTKQRRLFNYELNDRKFDYYIMVLRKK</sequence>
<evidence type="ECO:0000313" key="2">
    <source>
        <dbReference type="Proteomes" id="UP001201812"/>
    </source>
</evidence>
<comment type="caution">
    <text evidence="1">The sequence shown here is derived from an EMBL/GenBank/DDBJ whole genome shotgun (WGS) entry which is preliminary data.</text>
</comment>
<organism evidence="1 2">
    <name type="scientific">Ditylenchus destructor</name>
    <dbReference type="NCBI Taxonomy" id="166010"/>
    <lineage>
        <taxon>Eukaryota</taxon>
        <taxon>Metazoa</taxon>
        <taxon>Ecdysozoa</taxon>
        <taxon>Nematoda</taxon>
        <taxon>Chromadorea</taxon>
        <taxon>Rhabditida</taxon>
        <taxon>Tylenchina</taxon>
        <taxon>Tylenchomorpha</taxon>
        <taxon>Sphaerularioidea</taxon>
        <taxon>Anguinidae</taxon>
        <taxon>Anguininae</taxon>
        <taxon>Ditylenchus</taxon>
    </lineage>
</organism>
<reference evidence="1" key="1">
    <citation type="submission" date="2022-01" db="EMBL/GenBank/DDBJ databases">
        <title>Genome Sequence Resource for Two Populations of Ditylenchus destructor, the Migratory Endoparasitic Phytonematode.</title>
        <authorList>
            <person name="Zhang H."/>
            <person name="Lin R."/>
            <person name="Xie B."/>
        </authorList>
    </citation>
    <scope>NUCLEOTIDE SEQUENCE</scope>
    <source>
        <strain evidence="1">BazhouSP</strain>
    </source>
</reference>
<evidence type="ECO:0000313" key="1">
    <source>
        <dbReference type="EMBL" id="KAI1697265.1"/>
    </source>
</evidence>
<keyword evidence="2" id="KW-1185">Reference proteome</keyword>
<protein>
    <submittedName>
        <fullName evidence="1">Uncharacterized protein</fullName>
    </submittedName>
</protein>
<dbReference type="InterPro" id="IPR004951">
    <property type="entry name" value="DUF268_CAE_spp"/>
</dbReference>
<proteinExistence type="predicted"/>
<accession>A0AAD4ML96</accession>